<keyword evidence="2" id="KW-0731">Sigma factor</keyword>
<dbReference type="EMBL" id="CP009920">
    <property type="protein sequence ID" value="AJI20453.1"/>
    <property type="molecule type" value="Genomic_DNA"/>
</dbReference>
<keyword evidence="3" id="KW-0238">DNA-binding</keyword>
<sequence length="203" mass="24391">MTQLYSQQEKRHDKECTFHTFLTNHSATLQTHIMNTFLTPERYERLQKAVVKHDTKEQRLLNKEFHQFYSEVRLLHYINKLCRHYSRDVMRVKEKERSYIPLRLQQPAALDGNRTVEDMLGVQDGAVWEHEFLGNQLENRILHHAFRQLTAKQQCMLHLIIVERWTHKEIAAYFSISQQAVSNHYQRALSKLKKIMKVSDRYV</sequence>
<reference evidence="6 7" key="1">
    <citation type="journal article" date="2015" name="Genome Announc.">
        <title>Complete genome sequences for 35 biothreat assay-relevant bacillus species.</title>
        <authorList>
            <person name="Johnson S.L."/>
            <person name="Daligault H.E."/>
            <person name="Davenport K.W."/>
            <person name="Jaissle J."/>
            <person name="Frey K.G."/>
            <person name="Ladner J.T."/>
            <person name="Broomall S.M."/>
            <person name="Bishop-Lilly K.A."/>
            <person name="Bruce D.C."/>
            <person name="Gibbons H.S."/>
            <person name="Coyne S.R."/>
            <person name="Lo C.C."/>
            <person name="Meincke L."/>
            <person name="Munk A.C."/>
            <person name="Koroleva G.I."/>
            <person name="Rosenzweig C.N."/>
            <person name="Palacios G.F."/>
            <person name="Redden C.L."/>
            <person name="Minogue T.D."/>
            <person name="Chain P.S."/>
        </authorList>
    </citation>
    <scope>NUCLEOTIDE SEQUENCE [LARGE SCALE GENOMIC DNA]</scope>
    <source>
        <strain evidence="7">ATCC 14581 / DSM 32 / JCM 2506 / NBRC 15308 / NCIMB 9376 / NCTC 10342 / NRRL B-14308 / VKM B-512</strain>
    </source>
</reference>
<dbReference type="RefSeq" id="WP_016763255.1">
    <property type="nucleotide sequence ID" value="NZ_BCVB01000007.1"/>
</dbReference>
<dbReference type="SUPFAM" id="SSF88659">
    <property type="entry name" value="Sigma3 and sigma4 domains of RNA polymerase sigma factors"/>
    <property type="match status" value="1"/>
</dbReference>
<dbReference type="InterPro" id="IPR013249">
    <property type="entry name" value="RNA_pol_sigma70_r4_t2"/>
</dbReference>
<dbReference type="Pfam" id="PF08281">
    <property type="entry name" value="Sigma70_r4_2"/>
    <property type="match status" value="1"/>
</dbReference>
<keyword evidence="4" id="KW-0804">Transcription</keyword>
<proteinExistence type="predicted"/>
<dbReference type="InterPro" id="IPR014284">
    <property type="entry name" value="RNA_pol_sigma-70_dom"/>
</dbReference>
<protein>
    <submittedName>
        <fullName evidence="6">RNA polymerase sigma factor, sigma-70 family protein</fullName>
    </submittedName>
</protein>
<dbReference type="KEGG" id="bmeg:BG04_3280"/>
<dbReference type="GO" id="GO:0006352">
    <property type="term" value="P:DNA-templated transcription initiation"/>
    <property type="evidence" value="ECO:0007669"/>
    <property type="project" value="InterPro"/>
</dbReference>
<dbReference type="InterPro" id="IPR036388">
    <property type="entry name" value="WH-like_DNA-bd_sf"/>
</dbReference>
<dbReference type="Gene3D" id="1.10.10.10">
    <property type="entry name" value="Winged helix-like DNA-binding domain superfamily/Winged helix DNA-binding domain"/>
    <property type="match status" value="1"/>
</dbReference>
<evidence type="ECO:0000256" key="1">
    <source>
        <dbReference type="ARBA" id="ARBA00023015"/>
    </source>
</evidence>
<dbReference type="GO" id="GO:0016987">
    <property type="term" value="F:sigma factor activity"/>
    <property type="evidence" value="ECO:0007669"/>
    <property type="project" value="UniProtKB-KW"/>
</dbReference>
<dbReference type="AlphaFoldDB" id="A0A0B6AIQ8"/>
<feature type="domain" description="RNA polymerase sigma factor 70 region 4 type 2" evidence="5">
    <location>
        <begin position="140"/>
        <end position="192"/>
    </location>
</feature>
<evidence type="ECO:0000256" key="4">
    <source>
        <dbReference type="ARBA" id="ARBA00023163"/>
    </source>
</evidence>
<evidence type="ECO:0000313" key="7">
    <source>
        <dbReference type="Proteomes" id="UP000031829"/>
    </source>
</evidence>
<dbReference type="InterPro" id="IPR013324">
    <property type="entry name" value="RNA_pol_sigma_r3/r4-like"/>
</dbReference>
<dbReference type="HOGENOM" id="CLU_115272_0_0_9"/>
<keyword evidence="1" id="KW-0805">Transcription regulation</keyword>
<dbReference type="GO" id="GO:0003677">
    <property type="term" value="F:DNA binding"/>
    <property type="evidence" value="ECO:0007669"/>
    <property type="project" value="UniProtKB-KW"/>
</dbReference>
<evidence type="ECO:0000313" key="6">
    <source>
        <dbReference type="EMBL" id="AJI20453.1"/>
    </source>
</evidence>
<evidence type="ECO:0000259" key="5">
    <source>
        <dbReference type="Pfam" id="PF08281"/>
    </source>
</evidence>
<organism evidence="6 7">
    <name type="scientific">Priestia megaterium (strain ATCC 14581 / DSM 32 / CCUG 1817 / JCM 2506 / NBRC 15308 / NCIMB 9376 / NCTC 10342 / NRRL B-14308 / VKM B-512 / Ford 19)</name>
    <name type="common">Bacillus megaterium</name>
    <dbReference type="NCBI Taxonomy" id="1348623"/>
    <lineage>
        <taxon>Bacteria</taxon>
        <taxon>Bacillati</taxon>
        <taxon>Bacillota</taxon>
        <taxon>Bacilli</taxon>
        <taxon>Bacillales</taxon>
        <taxon>Bacillaceae</taxon>
        <taxon>Priestia</taxon>
    </lineage>
</organism>
<dbReference type="GeneID" id="93641341"/>
<gene>
    <name evidence="6" type="ORF">BG04_3280</name>
</gene>
<evidence type="ECO:0000256" key="3">
    <source>
        <dbReference type="ARBA" id="ARBA00023125"/>
    </source>
</evidence>
<name>A0A0B6AIQ8_PRIM2</name>
<dbReference type="PANTHER" id="PTHR30385">
    <property type="entry name" value="SIGMA FACTOR F FLAGELLAR"/>
    <property type="match status" value="1"/>
</dbReference>
<dbReference type="Proteomes" id="UP000031829">
    <property type="component" value="Chromosome"/>
</dbReference>
<evidence type="ECO:0000256" key="2">
    <source>
        <dbReference type="ARBA" id="ARBA00023082"/>
    </source>
</evidence>
<accession>A0A0B6AIQ8</accession>
<dbReference type="NCBIfam" id="TIGR02937">
    <property type="entry name" value="sigma70-ECF"/>
    <property type="match status" value="1"/>
</dbReference>